<comment type="caution">
    <text evidence="1">The sequence shown here is derived from an EMBL/GenBank/DDBJ whole genome shotgun (WGS) entry which is preliminary data.</text>
</comment>
<dbReference type="AlphaFoldDB" id="A0AAW1JFT7"/>
<proteinExistence type="predicted"/>
<gene>
    <name evidence="1" type="ORF">QE152_g29806</name>
</gene>
<evidence type="ECO:0000313" key="1">
    <source>
        <dbReference type="EMBL" id="KAK9702650.1"/>
    </source>
</evidence>
<sequence length="70" mass="7871">MLGNWMRTLYDDEVAYVGEVSIQGLAKVWLAPIPDCIDSMKLVLSIKFARIHGIIDIFGEKVVLTCLDVF</sequence>
<reference evidence="1 2" key="1">
    <citation type="journal article" date="2024" name="BMC Genomics">
        <title>De novo assembly and annotation of Popillia japonica's genome with initial clues to its potential as an invasive pest.</title>
        <authorList>
            <person name="Cucini C."/>
            <person name="Boschi S."/>
            <person name="Funari R."/>
            <person name="Cardaioli E."/>
            <person name="Iannotti N."/>
            <person name="Marturano G."/>
            <person name="Paoli F."/>
            <person name="Bruttini M."/>
            <person name="Carapelli A."/>
            <person name="Frati F."/>
            <person name="Nardi F."/>
        </authorList>
    </citation>
    <scope>NUCLEOTIDE SEQUENCE [LARGE SCALE GENOMIC DNA]</scope>
    <source>
        <strain evidence="1">DMR45628</strain>
    </source>
</reference>
<protein>
    <submittedName>
        <fullName evidence="1">Uncharacterized protein</fullName>
    </submittedName>
</protein>
<dbReference type="Proteomes" id="UP001458880">
    <property type="component" value="Unassembled WGS sequence"/>
</dbReference>
<accession>A0AAW1JFT7</accession>
<dbReference type="EMBL" id="JASPKY010000387">
    <property type="protein sequence ID" value="KAK9702650.1"/>
    <property type="molecule type" value="Genomic_DNA"/>
</dbReference>
<keyword evidence="2" id="KW-1185">Reference proteome</keyword>
<evidence type="ECO:0000313" key="2">
    <source>
        <dbReference type="Proteomes" id="UP001458880"/>
    </source>
</evidence>
<organism evidence="1 2">
    <name type="scientific">Popillia japonica</name>
    <name type="common">Japanese beetle</name>
    <dbReference type="NCBI Taxonomy" id="7064"/>
    <lineage>
        <taxon>Eukaryota</taxon>
        <taxon>Metazoa</taxon>
        <taxon>Ecdysozoa</taxon>
        <taxon>Arthropoda</taxon>
        <taxon>Hexapoda</taxon>
        <taxon>Insecta</taxon>
        <taxon>Pterygota</taxon>
        <taxon>Neoptera</taxon>
        <taxon>Endopterygota</taxon>
        <taxon>Coleoptera</taxon>
        <taxon>Polyphaga</taxon>
        <taxon>Scarabaeiformia</taxon>
        <taxon>Scarabaeidae</taxon>
        <taxon>Rutelinae</taxon>
        <taxon>Popillia</taxon>
    </lineage>
</organism>
<name>A0AAW1JFT7_POPJA</name>